<feature type="transmembrane region" description="Helical" evidence="7">
    <location>
        <begin position="46"/>
        <end position="64"/>
    </location>
</feature>
<evidence type="ECO:0000259" key="8">
    <source>
        <dbReference type="Pfam" id="PF01794"/>
    </source>
</evidence>
<reference evidence="10" key="1">
    <citation type="journal article" date="2019" name="Int. J. Syst. Evol. Microbiol.">
        <title>The Global Catalogue of Microorganisms (GCM) 10K type strain sequencing project: providing services to taxonomists for standard genome sequencing and annotation.</title>
        <authorList>
            <consortium name="The Broad Institute Genomics Platform"/>
            <consortium name="The Broad Institute Genome Sequencing Center for Infectious Disease"/>
            <person name="Wu L."/>
            <person name="Ma J."/>
        </authorList>
    </citation>
    <scope>NUCLEOTIDE SEQUENCE [LARGE SCALE GENOMIC DNA]</scope>
    <source>
        <strain evidence="10">KCTC 62102</strain>
    </source>
</reference>
<organism evidence="9 10">
    <name type="scientific">Tabrizicola soli</name>
    <dbReference type="NCBI Taxonomy" id="2185115"/>
    <lineage>
        <taxon>Bacteria</taxon>
        <taxon>Pseudomonadati</taxon>
        <taxon>Pseudomonadota</taxon>
        <taxon>Alphaproteobacteria</taxon>
        <taxon>Rhodobacterales</taxon>
        <taxon>Paracoccaceae</taxon>
        <taxon>Tabrizicola</taxon>
    </lineage>
</organism>
<protein>
    <submittedName>
        <fullName evidence="9">Sulfite oxidase heme-binding subunit YedZ</fullName>
    </submittedName>
</protein>
<keyword evidence="6 7" id="KW-0472">Membrane</keyword>
<dbReference type="PANTHER" id="PTHR36964">
    <property type="entry name" value="PROTEIN-METHIONINE-SULFOXIDE REDUCTASE HEME-BINDING SUBUNIT MSRQ"/>
    <property type="match status" value="1"/>
</dbReference>
<feature type="transmembrane region" description="Helical" evidence="7">
    <location>
        <begin position="147"/>
        <end position="164"/>
    </location>
</feature>
<comment type="subcellular location">
    <subcellularLocation>
        <location evidence="1">Membrane</location>
        <topology evidence="1">Multi-pass membrane protein</topology>
    </subcellularLocation>
</comment>
<feature type="transmembrane region" description="Helical" evidence="7">
    <location>
        <begin position="80"/>
        <end position="97"/>
    </location>
</feature>
<evidence type="ECO:0000256" key="6">
    <source>
        <dbReference type="ARBA" id="ARBA00023136"/>
    </source>
</evidence>
<comment type="caution">
    <text evidence="9">The sequence shown here is derived from an EMBL/GenBank/DDBJ whole genome shotgun (WGS) entry which is preliminary data.</text>
</comment>
<dbReference type="EMBL" id="JBHRSM010000009">
    <property type="protein sequence ID" value="MFC3085255.1"/>
    <property type="molecule type" value="Genomic_DNA"/>
</dbReference>
<gene>
    <name evidence="9" type="ORF">ACFOD6_04245</name>
</gene>
<dbReference type="Pfam" id="PF01794">
    <property type="entry name" value="Ferric_reduct"/>
    <property type="match status" value="1"/>
</dbReference>
<evidence type="ECO:0000256" key="3">
    <source>
        <dbReference type="ARBA" id="ARBA00022692"/>
    </source>
</evidence>
<keyword evidence="10" id="KW-1185">Reference proteome</keyword>
<feature type="domain" description="Ferric oxidoreductase" evidence="8">
    <location>
        <begin position="52"/>
        <end position="157"/>
    </location>
</feature>
<accession>A0ABV7DS76</accession>
<evidence type="ECO:0000256" key="7">
    <source>
        <dbReference type="SAM" id="Phobius"/>
    </source>
</evidence>
<dbReference type="InterPro" id="IPR022837">
    <property type="entry name" value="MsrQ-like"/>
</dbReference>
<dbReference type="PANTHER" id="PTHR36964:SF1">
    <property type="entry name" value="PROTEIN-METHIONINE-SULFOXIDE REDUCTASE HEME-BINDING SUBUNIT MSRQ"/>
    <property type="match status" value="1"/>
</dbReference>
<proteinExistence type="predicted"/>
<dbReference type="RefSeq" id="WP_197646973.1">
    <property type="nucleotide sequence ID" value="NZ_JAEACP010000021.1"/>
</dbReference>
<feature type="transmembrane region" description="Helical" evidence="7">
    <location>
        <begin position="117"/>
        <end position="135"/>
    </location>
</feature>
<evidence type="ECO:0000256" key="1">
    <source>
        <dbReference type="ARBA" id="ARBA00004141"/>
    </source>
</evidence>
<keyword evidence="2" id="KW-0813">Transport</keyword>
<dbReference type="InterPro" id="IPR013130">
    <property type="entry name" value="Fe3_Rdtase_TM_dom"/>
</dbReference>
<sequence length="201" mass="23026">MTLSGYKPSTLILWAVLSLPALGMIGPLFGDDPKAFHQLLHPTGEFAARFMIIGMMASGLMLVFRTHHWPRWLMRHRRDLGVAAFLYAALHVVVYVIDRGTLDRILEQLPQTRIWTGWLAFLIFVPLAVTSNNAAQRWLGTGWKTMQRMAWPAAVLVLLHWAAMKDWGGWPPALIHFGPLLALWAYRFWYWNLRSRLPVAA</sequence>
<name>A0ABV7DS76_9RHOB</name>
<evidence type="ECO:0000256" key="5">
    <source>
        <dbReference type="ARBA" id="ARBA00023004"/>
    </source>
</evidence>
<keyword evidence="4 7" id="KW-1133">Transmembrane helix</keyword>
<dbReference type="Proteomes" id="UP001595445">
    <property type="component" value="Unassembled WGS sequence"/>
</dbReference>
<evidence type="ECO:0000313" key="9">
    <source>
        <dbReference type="EMBL" id="MFC3085255.1"/>
    </source>
</evidence>
<evidence type="ECO:0000256" key="4">
    <source>
        <dbReference type="ARBA" id="ARBA00022989"/>
    </source>
</evidence>
<keyword evidence="3 7" id="KW-0812">Transmembrane</keyword>
<keyword evidence="5" id="KW-0408">Iron</keyword>
<evidence type="ECO:0000313" key="10">
    <source>
        <dbReference type="Proteomes" id="UP001595445"/>
    </source>
</evidence>
<evidence type="ECO:0000256" key="2">
    <source>
        <dbReference type="ARBA" id="ARBA00022448"/>
    </source>
</evidence>
<feature type="transmembrane region" description="Helical" evidence="7">
    <location>
        <begin position="170"/>
        <end position="189"/>
    </location>
</feature>